<dbReference type="OrthoDB" id="9761531at2"/>
<evidence type="ECO:0000256" key="5">
    <source>
        <dbReference type="ARBA" id="ARBA00023136"/>
    </source>
</evidence>
<gene>
    <name evidence="8" type="ORF">Ga0061068_102101</name>
</gene>
<dbReference type="SUPFAM" id="SSF56281">
    <property type="entry name" value="Metallo-hydrolase/oxidoreductase"/>
    <property type="match status" value="1"/>
</dbReference>
<organism evidence="8 9">
    <name type="scientific">Tepidiphilus thermophilus</name>
    <dbReference type="NCBI Taxonomy" id="876478"/>
    <lineage>
        <taxon>Bacteria</taxon>
        <taxon>Pseudomonadati</taxon>
        <taxon>Pseudomonadota</taxon>
        <taxon>Hydrogenophilia</taxon>
        <taxon>Hydrogenophilales</taxon>
        <taxon>Hydrogenophilaceae</taxon>
        <taxon>Tepidiphilus</taxon>
    </lineage>
</organism>
<dbReference type="InterPro" id="IPR004477">
    <property type="entry name" value="ComEC_N"/>
</dbReference>
<evidence type="ECO:0000313" key="9">
    <source>
        <dbReference type="Proteomes" id="UP000182108"/>
    </source>
</evidence>
<reference evidence="9" key="1">
    <citation type="submission" date="2015-08" db="EMBL/GenBank/DDBJ databases">
        <authorList>
            <person name="Babu N.S."/>
            <person name="Beckwith C.J."/>
            <person name="Beseler K.G."/>
            <person name="Brison A."/>
            <person name="Carone J.V."/>
            <person name="Caskin T.P."/>
            <person name="Diamond M."/>
            <person name="Durham M.E."/>
            <person name="Foxe J.M."/>
            <person name="Go M."/>
            <person name="Henderson B.A."/>
            <person name="Jones I.B."/>
            <person name="McGettigan J.A."/>
            <person name="Micheletti S.J."/>
            <person name="Nasrallah M.E."/>
            <person name="Ortiz D."/>
            <person name="Piller C.R."/>
            <person name="Privatt S.R."/>
            <person name="Schneider S.L."/>
            <person name="Sharp S."/>
            <person name="Smith T.C."/>
            <person name="Stanton J.D."/>
            <person name="Ullery H.E."/>
            <person name="Wilson R.J."/>
            <person name="Serrano M.G."/>
            <person name="Buck G."/>
            <person name="Lee V."/>
            <person name="Wang Y."/>
            <person name="Carvalho R."/>
            <person name="Voegtly L."/>
            <person name="Shi R."/>
            <person name="Duckworth R."/>
            <person name="Johnson A."/>
            <person name="Loviza R."/>
            <person name="Walstead R."/>
            <person name="Shah Z."/>
            <person name="Kiflezghi M."/>
            <person name="Wade K."/>
            <person name="Ball S.L."/>
            <person name="Bradley K.W."/>
            <person name="Asai D.J."/>
            <person name="Bowman C.A."/>
            <person name="Russell D.A."/>
            <person name="Pope W.H."/>
            <person name="Jacobs-Sera D."/>
            <person name="Hendrix R.W."/>
            <person name="Hatfull G.F."/>
        </authorList>
    </citation>
    <scope>NUCLEOTIDE SEQUENCE [LARGE SCALE GENOMIC DNA]</scope>
    <source>
        <strain evidence="9">JCM 19170</strain>
    </source>
</reference>
<comment type="subcellular location">
    <subcellularLocation>
        <location evidence="1">Cell membrane</location>
        <topology evidence="1">Multi-pass membrane protein</topology>
    </subcellularLocation>
</comment>
<dbReference type="InterPro" id="IPR052159">
    <property type="entry name" value="Competence_DNA_uptake"/>
</dbReference>
<feature type="transmembrane region" description="Helical" evidence="6">
    <location>
        <begin position="254"/>
        <end position="277"/>
    </location>
</feature>
<protein>
    <submittedName>
        <fullName evidence="8">DNA internalization-related competence protein ComEC/Rec2</fullName>
    </submittedName>
</protein>
<feature type="transmembrane region" description="Helical" evidence="6">
    <location>
        <begin position="25"/>
        <end position="43"/>
    </location>
</feature>
<keyword evidence="4 6" id="KW-1133">Transmembrane helix</keyword>
<name>A0A0K6IRH5_9PROT</name>
<feature type="domain" description="Metallo-beta-lactamase" evidence="7">
    <location>
        <begin position="548"/>
        <end position="716"/>
    </location>
</feature>
<keyword evidence="9" id="KW-1185">Reference proteome</keyword>
<dbReference type="Pfam" id="PF13567">
    <property type="entry name" value="DUF4131"/>
    <property type="match status" value="1"/>
</dbReference>
<sequence length="811" mass="86847">MIVTLAPGWLLGCIALHLLPALPGRGAFAALFLGGALAFVPGWRRWRKAPEAPDLPTHGLVFLAAVLLAFSSSGWRSALRLADRLPEALAERELVVEGYVRALGVEQSFGRSFAFAVERAPAGVPSVLWLLAPTTRKDVTLPDALWQPGSRWRLQVELRPPHGLADPGVFDREFFWFSRGIGATGRVTAAPTALPGTVWTPRVALERWREAARQRLERTGSHHGEWLAALAIGDMRGFDEEAWQTIAATGTAHLVSISGLHVTLVAVLAGGMAAALWRRNPARLLILPARPAGLAAGVLAALAYALLSGMEVPTQRAVVMLLAAAGALFSGRFVSGWTVLMLSLWAVLVFDPWAVGAPGFWLSFLAMGALIVYGAPATQDTAAEANAAEETLPWYRPLLSFGRKLVTVQWRLTLLLAPVVLGWFGSVAALGTLANLVAIPWVSWVVTPLALLVLAFPAGLFVVAFDASVAALEAVLRLCASLPGATLILPHPPWPLVPAATAAIAWMLLPRGTPARSIGLVGIASILFWQPPRPGPGEARLTVLDVGQGLAVHVQTAAHDLVFDTGPRQGGFDAGSRVLLPYLRAQGVRRLDRVILSHPDEDHIGGWPALARALPAASVRAGGMDEARLAALPPLALPCSRDDRWEWDGVRFAILHPDLADPWKGRGDNDASCVLRVEAAGGAAIVPGDLGQRGERHLLATLPAQALRAELVVAGHHGSKTSSSPKWIAATGARHVVYAAGYRNRFHHPDCGVASAWRRAGAQAWRSDRDGAVTAFFATEGLSVRTHRAETRRYWYSVWQDPSCEEEEPSP</sequence>
<dbReference type="InterPro" id="IPR004797">
    <property type="entry name" value="Competence_ComEC/Rec2"/>
</dbReference>
<dbReference type="PANTHER" id="PTHR30619">
    <property type="entry name" value="DNA INTERNALIZATION/COMPETENCE PROTEIN COMEC/REC2"/>
    <property type="match status" value="1"/>
</dbReference>
<dbReference type="Pfam" id="PF00753">
    <property type="entry name" value="Lactamase_B"/>
    <property type="match status" value="1"/>
</dbReference>
<dbReference type="Gene3D" id="3.60.15.10">
    <property type="entry name" value="Ribonuclease Z/Hydroxyacylglutathione hydrolase-like"/>
    <property type="match status" value="1"/>
</dbReference>
<feature type="transmembrane region" description="Helical" evidence="6">
    <location>
        <begin position="319"/>
        <end position="348"/>
    </location>
</feature>
<evidence type="ECO:0000313" key="8">
    <source>
        <dbReference type="EMBL" id="CUB05701.1"/>
    </source>
</evidence>
<evidence type="ECO:0000256" key="4">
    <source>
        <dbReference type="ARBA" id="ARBA00022989"/>
    </source>
</evidence>
<dbReference type="AlphaFoldDB" id="A0A0K6IRH5"/>
<evidence type="ECO:0000256" key="3">
    <source>
        <dbReference type="ARBA" id="ARBA00022692"/>
    </source>
</evidence>
<dbReference type="Proteomes" id="UP000182108">
    <property type="component" value="Unassembled WGS sequence"/>
</dbReference>
<keyword evidence="5 6" id="KW-0472">Membrane</keyword>
<dbReference type="InterPro" id="IPR035681">
    <property type="entry name" value="ComA-like_MBL"/>
</dbReference>
<accession>A0A0K6IRH5</accession>
<proteinExistence type="predicted"/>
<evidence type="ECO:0000256" key="6">
    <source>
        <dbReference type="SAM" id="Phobius"/>
    </source>
</evidence>
<keyword evidence="3 6" id="KW-0812">Transmembrane</keyword>
<dbReference type="CDD" id="cd07731">
    <property type="entry name" value="ComA-like_MBL-fold"/>
    <property type="match status" value="1"/>
</dbReference>
<dbReference type="InterPro" id="IPR036866">
    <property type="entry name" value="RibonucZ/Hydroxyglut_hydro"/>
</dbReference>
<keyword evidence="2" id="KW-1003">Cell membrane</keyword>
<dbReference type="EMBL" id="CYHH01000002">
    <property type="protein sequence ID" value="CUB05701.1"/>
    <property type="molecule type" value="Genomic_DNA"/>
</dbReference>
<dbReference type="GO" id="GO:0005886">
    <property type="term" value="C:plasma membrane"/>
    <property type="evidence" value="ECO:0007669"/>
    <property type="project" value="UniProtKB-SubCell"/>
</dbReference>
<feature type="transmembrane region" description="Helical" evidence="6">
    <location>
        <begin position="55"/>
        <end position="75"/>
    </location>
</feature>
<dbReference type="RefSeq" id="WP_055422826.1">
    <property type="nucleotide sequence ID" value="NZ_CYHH01000002.1"/>
</dbReference>
<feature type="transmembrane region" description="Helical" evidence="6">
    <location>
        <begin position="355"/>
        <end position="375"/>
    </location>
</feature>
<dbReference type="GO" id="GO:0030420">
    <property type="term" value="P:establishment of competence for transformation"/>
    <property type="evidence" value="ECO:0007669"/>
    <property type="project" value="InterPro"/>
</dbReference>
<dbReference type="InterPro" id="IPR001279">
    <property type="entry name" value="Metallo-B-lactamas"/>
</dbReference>
<feature type="transmembrane region" description="Helical" evidence="6">
    <location>
        <begin position="284"/>
        <end position="307"/>
    </location>
</feature>
<dbReference type="Pfam" id="PF03772">
    <property type="entry name" value="Competence"/>
    <property type="match status" value="1"/>
</dbReference>
<dbReference type="PANTHER" id="PTHR30619:SF1">
    <property type="entry name" value="RECOMBINATION PROTEIN 2"/>
    <property type="match status" value="1"/>
</dbReference>
<dbReference type="SMART" id="SM00849">
    <property type="entry name" value="Lactamase_B"/>
    <property type="match status" value="1"/>
</dbReference>
<evidence type="ECO:0000256" key="2">
    <source>
        <dbReference type="ARBA" id="ARBA00022475"/>
    </source>
</evidence>
<feature type="transmembrane region" description="Helical" evidence="6">
    <location>
        <begin position="492"/>
        <end position="509"/>
    </location>
</feature>
<dbReference type="NCBIfam" id="TIGR00361">
    <property type="entry name" value="ComEC_Rec2"/>
    <property type="match status" value="1"/>
</dbReference>
<feature type="transmembrane region" description="Helical" evidence="6">
    <location>
        <begin position="415"/>
        <end position="437"/>
    </location>
</feature>
<evidence type="ECO:0000259" key="7">
    <source>
        <dbReference type="SMART" id="SM00849"/>
    </source>
</evidence>
<evidence type="ECO:0000256" key="1">
    <source>
        <dbReference type="ARBA" id="ARBA00004651"/>
    </source>
</evidence>
<dbReference type="NCBIfam" id="TIGR00360">
    <property type="entry name" value="ComEC_N-term"/>
    <property type="match status" value="1"/>
</dbReference>
<dbReference type="InterPro" id="IPR025405">
    <property type="entry name" value="DUF4131"/>
</dbReference>
<feature type="transmembrane region" description="Helical" evidence="6">
    <location>
        <begin position="449"/>
        <end position="472"/>
    </location>
</feature>